<name>A0A1R2BZK6_9CILI</name>
<dbReference type="SUPFAM" id="SSF56059">
    <property type="entry name" value="Glutathione synthetase ATP-binding domain-like"/>
    <property type="match status" value="1"/>
</dbReference>
<dbReference type="GO" id="GO:0005829">
    <property type="term" value="C:cytosol"/>
    <property type="evidence" value="ECO:0007669"/>
    <property type="project" value="TreeGrafter"/>
</dbReference>
<dbReference type="GO" id="GO:0005524">
    <property type="term" value="F:ATP binding"/>
    <property type="evidence" value="ECO:0007669"/>
    <property type="project" value="InterPro"/>
</dbReference>
<sequence>MKLACDLYEGPKRVLFVVIEDEKNLFDQTFLEVELWENWNIPVVRASLKQINENGEIGENGELRYKGLEISLVYFRSGYIPDHYPSSSEWSARELIEISKAIKCPNIDFHISGCKKIQQCLSQDMSLFIDSSSELSENTTEIYDFSSISPELEERVRQNPHDWVLKPQREGGGNNTYGPDILPVLDKHEGLKDFILMKMIKCKENDSFMVRQGVLKKMRTVSEVGMFGLIVGRGDEILVNEYSGYLIRTKSKESNEGGVAAGYAVIDSASLI</sequence>
<dbReference type="Gene3D" id="3.30.1490.50">
    <property type="match status" value="1"/>
</dbReference>
<dbReference type="AlphaFoldDB" id="A0A1R2BZK6"/>
<reference evidence="1 2" key="1">
    <citation type="submission" date="2016-11" db="EMBL/GenBank/DDBJ databases">
        <title>The macronuclear genome of Stentor coeruleus: a giant cell with tiny introns.</title>
        <authorList>
            <person name="Slabodnick M."/>
            <person name="Ruby J.G."/>
            <person name="Reiff S.B."/>
            <person name="Swart E.C."/>
            <person name="Gosai S."/>
            <person name="Prabakaran S."/>
            <person name="Witkowska E."/>
            <person name="Larue G.E."/>
            <person name="Fisher S."/>
            <person name="Freeman R.M."/>
            <person name="Gunawardena J."/>
            <person name="Chu W."/>
            <person name="Stover N.A."/>
            <person name="Gregory B.D."/>
            <person name="Nowacki M."/>
            <person name="Derisi J."/>
            <person name="Roy S.W."/>
            <person name="Marshall W.F."/>
            <person name="Sood P."/>
        </authorList>
    </citation>
    <scope>NUCLEOTIDE SEQUENCE [LARGE SCALE GENOMIC DNA]</scope>
    <source>
        <strain evidence="1">WM001</strain>
    </source>
</reference>
<dbReference type="InterPro" id="IPR037013">
    <property type="entry name" value="GSH-S_sub-bd_sf"/>
</dbReference>
<dbReference type="Gene3D" id="3.40.50.1760">
    <property type="entry name" value="Glutathione synthase, substrate-binding domain superfamily, eukaryotic"/>
    <property type="match status" value="1"/>
</dbReference>
<gene>
    <name evidence="1" type="ORF">SteCoe_17227</name>
</gene>
<dbReference type="InterPro" id="IPR005615">
    <property type="entry name" value="Glutathione_synthase"/>
</dbReference>
<comment type="caution">
    <text evidence="1">The sequence shown here is derived from an EMBL/GenBank/DDBJ whole genome shotgun (WGS) entry which is preliminary data.</text>
</comment>
<evidence type="ECO:0000313" key="2">
    <source>
        <dbReference type="Proteomes" id="UP000187209"/>
    </source>
</evidence>
<dbReference type="Pfam" id="PF03917">
    <property type="entry name" value="GSH_synth_ATP"/>
    <property type="match status" value="1"/>
</dbReference>
<dbReference type="GO" id="GO:0043295">
    <property type="term" value="F:glutathione binding"/>
    <property type="evidence" value="ECO:0007669"/>
    <property type="project" value="TreeGrafter"/>
</dbReference>
<accession>A0A1R2BZK6</accession>
<dbReference type="Gene3D" id="3.30.470.20">
    <property type="entry name" value="ATP-grasp fold, B domain"/>
    <property type="match status" value="1"/>
</dbReference>
<dbReference type="GO" id="GO:0004363">
    <property type="term" value="F:glutathione synthase activity"/>
    <property type="evidence" value="ECO:0007669"/>
    <property type="project" value="InterPro"/>
</dbReference>
<organism evidence="1 2">
    <name type="scientific">Stentor coeruleus</name>
    <dbReference type="NCBI Taxonomy" id="5963"/>
    <lineage>
        <taxon>Eukaryota</taxon>
        <taxon>Sar</taxon>
        <taxon>Alveolata</taxon>
        <taxon>Ciliophora</taxon>
        <taxon>Postciliodesmatophora</taxon>
        <taxon>Heterotrichea</taxon>
        <taxon>Heterotrichida</taxon>
        <taxon>Stentoridae</taxon>
        <taxon>Stentor</taxon>
    </lineage>
</organism>
<protein>
    <submittedName>
        <fullName evidence="1">Uncharacterized protein</fullName>
    </submittedName>
</protein>
<proteinExistence type="predicted"/>
<dbReference type="PANTHER" id="PTHR11130">
    <property type="entry name" value="GLUTATHIONE SYNTHETASE"/>
    <property type="match status" value="1"/>
</dbReference>
<dbReference type="InterPro" id="IPR014709">
    <property type="entry name" value="Glutathione_synthase_C_euk"/>
</dbReference>
<evidence type="ECO:0000313" key="1">
    <source>
        <dbReference type="EMBL" id="OMJ82151.1"/>
    </source>
</evidence>
<dbReference type="OrthoDB" id="2020073at2759"/>
<dbReference type="EMBL" id="MPUH01000351">
    <property type="protein sequence ID" value="OMJ82151.1"/>
    <property type="molecule type" value="Genomic_DNA"/>
</dbReference>
<dbReference type="PANTHER" id="PTHR11130:SF0">
    <property type="entry name" value="GLUTATHIONE SYNTHETASE"/>
    <property type="match status" value="1"/>
</dbReference>
<dbReference type="Proteomes" id="UP000187209">
    <property type="component" value="Unassembled WGS sequence"/>
</dbReference>
<keyword evidence="2" id="KW-1185">Reference proteome</keyword>